<gene>
    <name evidence="4" type="primary">ybiA</name>
    <name evidence="4" type="ORF">Mal48_15510</name>
</gene>
<accession>A0A517QL01</accession>
<dbReference type="Proteomes" id="UP000315724">
    <property type="component" value="Chromosome"/>
</dbReference>
<dbReference type="KEGG" id="tpol:Mal48_15510"/>
<dbReference type="RefSeq" id="WP_145197479.1">
    <property type="nucleotide sequence ID" value="NZ_CP036267.1"/>
</dbReference>
<dbReference type="EMBL" id="CP036267">
    <property type="protein sequence ID" value="QDT32308.1"/>
    <property type="molecule type" value="Genomic_DNA"/>
</dbReference>
<evidence type="ECO:0000313" key="5">
    <source>
        <dbReference type="Proteomes" id="UP000315724"/>
    </source>
</evidence>
<sequence>MEIWFHSKSSTYSWLSNFSEDGFTLDGEFWPSVEHFYQAQKYVGTEHSMQIRNAESPLKARKAGKNRSLVPRPDWDEVKIVVMLSALEAKFLQNQRLKRKLLETKDHELVHESKSDSFWGRSREGAGQNYLGELLMQVREELA</sequence>
<name>A0A517QL01_9PLAN</name>
<dbReference type="CDD" id="cd15457">
    <property type="entry name" value="NADAR"/>
    <property type="match status" value="1"/>
</dbReference>
<comment type="catalytic activity">
    <reaction evidence="2">
        <text>2,5-diamino-6-hydroxy-4-(5-phosphoribosylamino)-pyrimidine + H2O = 2,5,6-triamino-4-hydroxypyrimidine + D-ribose 5-phosphate</text>
        <dbReference type="Rhea" id="RHEA:23436"/>
        <dbReference type="ChEBI" id="CHEBI:15377"/>
        <dbReference type="ChEBI" id="CHEBI:58614"/>
        <dbReference type="ChEBI" id="CHEBI:78346"/>
        <dbReference type="ChEBI" id="CHEBI:137796"/>
    </reaction>
</comment>
<proteinExistence type="predicted"/>
<dbReference type="Pfam" id="PF08719">
    <property type="entry name" value="NADAR"/>
    <property type="match status" value="1"/>
</dbReference>
<dbReference type="NCBIfam" id="TIGR02464">
    <property type="entry name" value="ribofla_fusion"/>
    <property type="match status" value="1"/>
</dbReference>
<evidence type="ECO:0000256" key="2">
    <source>
        <dbReference type="ARBA" id="ARBA00000751"/>
    </source>
</evidence>
<dbReference type="InterPro" id="IPR037238">
    <property type="entry name" value="YbiA-like_sf"/>
</dbReference>
<reference evidence="4 5" key="1">
    <citation type="submission" date="2019-02" db="EMBL/GenBank/DDBJ databases">
        <title>Deep-cultivation of Planctomycetes and their phenomic and genomic characterization uncovers novel biology.</title>
        <authorList>
            <person name="Wiegand S."/>
            <person name="Jogler M."/>
            <person name="Boedeker C."/>
            <person name="Pinto D."/>
            <person name="Vollmers J."/>
            <person name="Rivas-Marin E."/>
            <person name="Kohn T."/>
            <person name="Peeters S.H."/>
            <person name="Heuer A."/>
            <person name="Rast P."/>
            <person name="Oberbeckmann S."/>
            <person name="Bunk B."/>
            <person name="Jeske O."/>
            <person name="Meyerdierks A."/>
            <person name="Storesund J.E."/>
            <person name="Kallscheuer N."/>
            <person name="Luecker S."/>
            <person name="Lage O.M."/>
            <person name="Pohl T."/>
            <person name="Merkel B.J."/>
            <person name="Hornburger P."/>
            <person name="Mueller R.-W."/>
            <person name="Bruemmer F."/>
            <person name="Labrenz M."/>
            <person name="Spormann A.M."/>
            <person name="Op den Camp H."/>
            <person name="Overmann J."/>
            <person name="Amann R."/>
            <person name="Jetten M.S.M."/>
            <person name="Mascher T."/>
            <person name="Medema M.H."/>
            <person name="Devos D.P."/>
            <person name="Kaster A.-K."/>
            <person name="Ovreas L."/>
            <person name="Rohde M."/>
            <person name="Galperin M.Y."/>
            <person name="Jogler C."/>
        </authorList>
    </citation>
    <scope>NUCLEOTIDE SEQUENCE [LARGE SCALE GENOMIC DNA]</scope>
    <source>
        <strain evidence="4 5">Mal48</strain>
    </source>
</reference>
<organism evidence="4 5">
    <name type="scientific">Thalassoglobus polymorphus</name>
    <dbReference type="NCBI Taxonomy" id="2527994"/>
    <lineage>
        <taxon>Bacteria</taxon>
        <taxon>Pseudomonadati</taxon>
        <taxon>Planctomycetota</taxon>
        <taxon>Planctomycetia</taxon>
        <taxon>Planctomycetales</taxon>
        <taxon>Planctomycetaceae</taxon>
        <taxon>Thalassoglobus</taxon>
    </lineage>
</organism>
<feature type="domain" description="NADAR" evidence="3">
    <location>
        <begin position="5"/>
        <end position="142"/>
    </location>
</feature>
<dbReference type="AlphaFoldDB" id="A0A517QL01"/>
<dbReference type="Gene3D" id="1.10.357.40">
    <property type="entry name" value="YbiA-like"/>
    <property type="match status" value="1"/>
</dbReference>
<evidence type="ECO:0000256" key="1">
    <source>
        <dbReference type="ARBA" id="ARBA00000022"/>
    </source>
</evidence>
<protein>
    <submittedName>
        <fullName evidence="4">Swarming motility protein YbiA</fullName>
    </submittedName>
</protein>
<keyword evidence="5" id="KW-1185">Reference proteome</keyword>
<dbReference type="InterPro" id="IPR012816">
    <property type="entry name" value="NADAR"/>
</dbReference>
<dbReference type="SUPFAM" id="SSF143990">
    <property type="entry name" value="YbiA-like"/>
    <property type="match status" value="1"/>
</dbReference>
<evidence type="ECO:0000313" key="4">
    <source>
        <dbReference type="EMBL" id="QDT32308.1"/>
    </source>
</evidence>
<dbReference type="OrthoDB" id="67297at2"/>
<comment type="catalytic activity">
    <reaction evidence="1">
        <text>5-amino-6-(5-phospho-D-ribosylamino)uracil + H2O = 5,6-diaminouracil + D-ribose 5-phosphate</text>
        <dbReference type="Rhea" id="RHEA:55020"/>
        <dbReference type="ChEBI" id="CHEBI:15377"/>
        <dbReference type="ChEBI" id="CHEBI:46252"/>
        <dbReference type="ChEBI" id="CHEBI:58453"/>
        <dbReference type="ChEBI" id="CHEBI:78346"/>
    </reaction>
</comment>
<evidence type="ECO:0000259" key="3">
    <source>
        <dbReference type="Pfam" id="PF08719"/>
    </source>
</evidence>